<name>A0A438GU89_VITVI</name>
<evidence type="ECO:0000259" key="6">
    <source>
        <dbReference type="PROSITE" id="PS50966"/>
    </source>
</evidence>
<feature type="compositionally biased region" description="Basic residues" evidence="5">
    <location>
        <begin position="1159"/>
        <end position="1170"/>
    </location>
</feature>
<dbReference type="Pfam" id="PF10536">
    <property type="entry name" value="PMD"/>
    <property type="match status" value="2"/>
</dbReference>
<dbReference type="EMBL" id="QGNW01000341">
    <property type="protein sequence ID" value="RVW75760.1"/>
    <property type="molecule type" value="Genomic_DNA"/>
</dbReference>
<dbReference type="AlphaFoldDB" id="A0A438GU89"/>
<dbReference type="PANTHER" id="PTHR31973">
    <property type="entry name" value="POLYPROTEIN, PUTATIVE-RELATED"/>
    <property type="match status" value="1"/>
</dbReference>
<accession>A0A438GU89</accession>
<dbReference type="PROSITE" id="PS50966">
    <property type="entry name" value="ZF_SWIM"/>
    <property type="match status" value="1"/>
</dbReference>
<dbReference type="InterPro" id="IPR018289">
    <property type="entry name" value="MULE_transposase_dom"/>
</dbReference>
<feature type="compositionally biased region" description="Basic residues" evidence="5">
    <location>
        <begin position="1130"/>
        <end position="1142"/>
    </location>
</feature>
<dbReference type="SMART" id="SM00575">
    <property type="entry name" value="ZnF_PMZ"/>
    <property type="match status" value="1"/>
</dbReference>
<evidence type="ECO:0000313" key="8">
    <source>
        <dbReference type="Proteomes" id="UP000288805"/>
    </source>
</evidence>
<dbReference type="Pfam" id="PF10551">
    <property type="entry name" value="MULE"/>
    <property type="match status" value="1"/>
</dbReference>
<keyword evidence="2 4" id="KW-0863">Zinc-finger</keyword>
<evidence type="ECO:0000256" key="3">
    <source>
        <dbReference type="ARBA" id="ARBA00022833"/>
    </source>
</evidence>
<dbReference type="Pfam" id="PF03108">
    <property type="entry name" value="DBD_Tnp_Mut"/>
    <property type="match status" value="1"/>
</dbReference>
<gene>
    <name evidence="7" type="primary">MAIL3_27</name>
    <name evidence="7" type="ORF">CK203_059874</name>
</gene>
<dbReference type="InterPro" id="IPR019557">
    <property type="entry name" value="AminoTfrase-like_pln_mobile"/>
</dbReference>
<evidence type="ECO:0000256" key="4">
    <source>
        <dbReference type="PROSITE-ProRule" id="PRU00325"/>
    </source>
</evidence>
<feature type="domain" description="SWIM-type" evidence="6">
    <location>
        <begin position="624"/>
        <end position="656"/>
    </location>
</feature>
<evidence type="ECO:0000256" key="1">
    <source>
        <dbReference type="ARBA" id="ARBA00022723"/>
    </source>
</evidence>
<dbReference type="PANTHER" id="PTHR31973:SF195">
    <property type="entry name" value="MUDR FAMILY TRANSPOSASE"/>
    <property type="match status" value="1"/>
</dbReference>
<dbReference type="Proteomes" id="UP000288805">
    <property type="component" value="Unassembled WGS sequence"/>
</dbReference>
<protein>
    <submittedName>
        <fullName evidence="7">Serine/threonine-protein phosphatase 7 long form-like</fullName>
    </submittedName>
</protein>
<sequence length="1176" mass="135890">MLSMIFRYPILMSIGNENINYIQLPIKDDDDDVRLMFHVVAQIPPSNTIEMYLQTCPRDHSSELSPSFDQEIMGHDVKIPAKGNLAMQIDEMDENLAHNDEMRGNLAVVTQSIMGATNNYVDIPFTNENDDVEFYDEDEINEMHYDDEPPTNKASSDDGEHIMPSPMFKQLNWDAINSMTTEPLTSSTGLWNESNELFKGLRFESKEDLQYAVKRYAICWNQHLVVCELEPQLWAVRCKKWQEGCNWRLRACRHKNHGMFEITKYAGPHTCVYLKLSQDHSQLDSTLIAIEIQNVVQRDHTTSIATLHQIVKDKFGYDVHYRRIWEAKRKTMLRVFGDWDESYQALPKWMNILQLTNPRTKIVWKTIPLGGISGNVWFMRVFWAFGASVEGFKHCRPIIQIDGTFLYGKYMGKLLIATSIDGNGHVFPLVFAIVEEESQDSWSWFLIALRCHVTQREGICLISDRHAGINVVVRNPSVGWSPPHAQHRYCLRHVVSNFNDKFKNKLDTQKWTQAYDLGYRYGWMTTNITECINGVLKGARMLPIIALVQLTFYRCVSYFETRRAKICARMAVGDVYTTYAIEKFRRAEAKASGHTITIFHRTHETFEVITALHGFHMDKGRNKQVVKLNEGTCSCNKWQSFGIPCSHVLAVSAHMRIDSWQLVEKYYRLDAYASCYAPEFNPIPHESYWSYPDFPILHPDPTSMRDKGRPRSSRIRNEMDLKEPSVRIRCVLCKIAGHNRCNCPTKDGGYHHTMESGPLDPTVLHGQATHRSSVAWIGFYGVARLGFISLDWHLITAFVKRWRPETHTFHLPQGECMITLQDIAMLIGLPVDVDVVTGSICLDWRHVCYSLLGLIPGDTDIDGQRLHLTWLRKSSNKVHLMFLPLLEDFELWVWERFPFIAPHRLRIAPHDDQLPPLPLAIRWRDEFRITSISMHVLAQYRHHLDRLTADRPYVDDMNVSLPNYCTARKDIWCTISPLICFHIIEWHRPDRVLRQFGFRQGIPQPCDNESILHKCDLKGRHDVDWTTRHGDYIQRWSSRHEHIARGEMAIGSLGYHNPYMVWYHSITIRFLTRTGSFHELLETPITPMEVPSTPPVVPLVASSPPSIEATLVHEELVHIANDDQQGQKTNRGRGRGRRRGRGAHGGLHVSPIEPIVEHAHHRRPLQKRKAPSCGTH</sequence>
<keyword evidence="1" id="KW-0479">Metal-binding</keyword>
<comment type="caution">
    <text evidence="7">The sequence shown here is derived from an EMBL/GenBank/DDBJ whole genome shotgun (WGS) entry which is preliminary data.</text>
</comment>
<dbReference type="InterPro" id="IPR004332">
    <property type="entry name" value="Transposase_MuDR"/>
</dbReference>
<dbReference type="GO" id="GO:0008270">
    <property type="term" value="F:zinc ion binding"/>
    <property type="evidence" value="ECO:0007669"/>
    <property type="project" value="UniProtKB-KW"/>
</dbReference>
<keyword evidence="3" id="KW-0862">Zinc</keyword>
<organism evidence="7 8">
    <name type="scientific">Vitis vinifera</name>
    <name type="common">Grape</name>
    <dbReference type="NCBI Taxonomy" id="29760"/>
    <lineage>
        <taxon>Eukaryota</taxon>
        <taxon>Viridiplantae</taxon>
        <taxon>Streptophyta</taxon>
        <taxon>Embryophyta</taxon>
        <taxon>Tracheophyta</taxon>
        <taxon>Spermatophyta</taxon>
        <taxon>Magnoliopsida</taxon>
        <taxon>eudicotyledons</taxon>
        <taxon>Gunneridae</taxon>
        <taxon>Pentapetalae</taxon>
        <taxon>rosids</taxon>
        <taxon>Vitales</taxon>
        <taxon>Vitaceae</taxon>
        <taxon>Viteae</taxon>
        <taxon>Vitis</taxon>
    </lineage>
</organism>
<proteinExistence type="predicted"/>
<dbReference type="Pfam" id="PF04434">
    <property type="entry name" value="SWIM"/>
    <property type="match status" value="1"/>
</dbReference>
<feature type="region of interest" description="Disordered" evidence="5">
    <location>
        <begin position="1121"/>
        <end position="1176"/>
    </location>
</feature>
<dbReference type="InterPro" id="IPR006564">
    <property type="entry name" value="Znf_PMZ"/>
</dbReference>
<dbReference type="InterPro" id="IPR007527">
    <property type="entry name" value="Znf_SWIM"/>
</dbReference>
<evidence type="ECO:0000256" key="5">
    <source>
        <dbReference type="SAM" id="MobiDB-lite"/>
    </source>
</evidence>
<evidence type="ECO:0000313" key="7">
    <source>
        <dbReference type="EMBL" id="RVW75760.1"/>
    </source>
</evidence>
<evidence type="ECO:0000256" key="2">
    <source>
        <dbReference type="ARBA" id="ARBA00022771"/>
    </source>
</evidence>
<reference evidence="7 8" key="1">
    <citation type="journal article" date="2018" name="PLoS Genet.">
        <title>Population sequencing reveals clonal diversity and ancestral inbreeding in the grapevine cultivar Chardonnay.</title>
        <authorList>
            <person name="Roach M.J."/>
            <person name="Johnson D.L."/>
            <person name="Bohlmann J."/>
            <person name="van Vuuren H.J."/>
            <person name="Jones S.J."/>
            <person name="Pretorius I.S."/>
            <person name="Schmidt S.A."/>
            <person name="Borneman A.R."/>
        </authorList>
    </citation>
    <scope>NUCLEOTIDE SEQUENCE [LARGE SCALE GENOMIC DNA]</scope>
    <source>
        <strain evidence="8">cv. Chardonnay</strain>
        <tissue evidence="7">Leaf</tissue>
    </source>
</reference>